<dbReference type="Proteomes" id="UP000559010">
    <property type="component" value="Unassembled WGS sequence"/>
</dbReference>
<accession>A0A848IZQ8</accession>
<protein>
    <submittedName>
        <fullName evidence="1">DUF2851 family protein</fullName>
    </submittedName>
</protein>
<evidence type="ECO:0000313" key="2">
    <source>
        <dbReference type="Proteomes" id="UP000559010"/>
    </source>
</evidence>
<keyword evidence="2" id="KW-1185">Reference proteome</keyword>
<reference evidence="1 2" key="1">
    <citation type="submission" date="2020-04" db="EMBL/GenBank/DDBJ databases">
        <title>Flammeovirgaceae bacterium KN852 isolated from deep sea.</title>
        <authorList>
            <person name="Zhang D.-C."/>
        </authorList>
    </citation>
    <scope>NUCLEOTIDE SEQUENCE [LARGE SCALE GENOMIC DNA]</scope>
    <source>
        <strain evidence="1 2">KN852</strain>
    </source>
</reference>
<dbReference type="InterPro" id="IPR021272">
    <property type="entry name" value="DUF2851"/>
</dbReference>
<gene>
    <name evidence="1" type="ORF">HH304_11860</name>
</gene>
<name>A0A848IZQ8_9BACT</name>
<dbReference type="RefSeq" id="WP_169681745.1">
    <property type="nucleotide sequence ID" value="NZ_JABBNU010000007.1"/>
</dbReference>
<sequence>MQEDLIHYLWKYQSFDKTELKTTANNPLKVFKTGNHNYNDGPDFSEGLIEIEGIKWFGNIEIHINASEWYNHNHHKDPLYDNVILHVVWNNDMDVYNADGQIIPCLELKELTSPLLVRKYKQFLQPPGAIPCAVFESSKLFDSIRIRQAFDLAMTVRMDEKCLGILNDLKYFQNDWNKIAYKLLLKAFGFKINQEAFEQMAFLLDEVIIQKNRHNLQTVEAYLFGIGGFLNGEPMDLYHENLTNEFKYLKHKYNIREIVDPGYWRFMRLRPVNFPTVRIAQFAAIICNVSNLFNELTEDPTFNSIKRLLSIQPSDYWLDHYRFGQVSNSRKKAPGKTTIDLIIMNVIVPLLFTYSKYIGDDSIKAKALDILESLKPENNRITRSFKEIGFPIMNAYDSQASIGLYKNYCQNKKCLSCPIGVSILKHDAANEIEIS</sequence>
<evidence type="ECO:0000313" key="1">
    <source>
        <dbReference type="EMBL" id="NMM49096.1"/>
    </source>
</evidence>
<dbReference type="EMBL" id="JABBNU010000007">
    <property type="protein sequence ID" value="NMM49096.1"/>
    <property type="molecule type" value="Genomic_DNA"/>
</dbReference>
<dbReference type="AlphaFoldDB" id="A0A848IZQ8"/>
<comment type="caution">
    <text evidence="1">The sequence shown here is derived from an EMBL/GenBank/DDBJ whole genome shotgun (WGS) entry which is preliminary data.</text>
</comment>
<dbReference type="Pfam" id="PF11013">
    <property type="entry name" value="DUF2851"/>
    <property type="match status" value="1"/>
</dbReference>
<organism evidence="1 2">
    <name type="scientific">Marinigracilibium pacificum</name>
    <dbReference type="NCBI Taxonomy" id="2729599"/>
    <lineage>
        <taxon>Bacteria</taxon>
        <taxon>Pseudomonadati</taxon>
        <taxon>Bacteroidota</taxon>
        <taxon>Cytophagia</taxon>
        <taxon>Cytophagales</taxon>
        <taxon>Flammeovirgaceae</taxon>
        <taxon>Marinigracilibium</taxon>
    </lineage>
</organism>
<proteinExistence type="predicted"/>